<evidence type="ECO:0008006" key="3">
    <source>
        <dbReference type="Google" id="ProtNLM"/>
    </source>
</evidence>
<dbReference type="EMBL" id="FUWP01000037">
    <property type="protein sequence ID" value="SKA57007.1"/>
    <property type="molecule type" value="Genomic_DNA"/>
</dbReference>
<dbReference type="RefSeq" id="WP_080176473.1">
    <property type="nucleotide sequence ID" value="NZ_AP024854.1"/>
</dbReference>
<reference evidence="1 2" key="1">
    <citation type="submission" date="2017-02" db="EMBL/GenBank/DDBJ databases">
        <authorList>
            <person name="Peterson S.W."/>
        </authorList>
    </citation>
    <scope>NUCLEOTIDE SEQUENCE [LARGE SCALE GENOMIC DNA]</scope>
    <source>
        <strain evidence="1 2">CECT 9189</strain>
    </source>
</reference>
<evidence type="ECO:0000313" key="2">
    <source>
        <dbReference type="Proteomes" id="UP000191116"/>
    </source>
</evidence>
<organism evidence="1 2">
    <name type="scientific">Photobacterium toruni</name>
    <dbReference type="NCBI Taxonomy" id="1935446"/>
    <lineage>
        <taxon>Bacteria</taxon>
        <taxon>Pseudomonadati</taxon>
        <taxon>Pseudomonadota</taxon>
        <taxon>Gammaproteobacteria</taxon>
        <taxon>Vibrionales</taxon>
        <taxon>Vibrionaceae</taxon>
        <taxon>Photobacterium</taxon>
    </lineage>
</organism>
<accession>A0A1T4UWF1</accession>
<name>A0A1T4UWF1_9GAMM</name>
<dbReference type="AlphaFoldDB" id="A0A1T4UWF1"/>
<dbReference type="Proteomes" id="UP000191116">
    <property type="component" value="Unassembled WGS sequence"/>
</dbReference>
<gene>
    <name evidence="1" type="ORF">CZ814_03815</name>
</gene>
<dbReference type="OrthoDB" id="1305241at2"/>
<sequence>MLKLHIVCSGKCYHDVKRVGHKNFNIFKAKISNNLDYQQFNDSMVIFSEYNSRDELLNKYISIYHVIENFMCKYPLVKLNKDTQGNMFSIRNFKAMYERIDNGEKKSLELFLKAISNDSATESIILESYSLLSDYIDSSEDNKNRVNHSLLCLDIKNKDNNILDYKKIKSMNVKQNFPVLLSQLIYYIRNAIVHNKETEYHLSHENLDSEIVDFIENIMLPILEQIVLNLIIEKNDIVWYEHQNIKLYA</sequence>
<evidence type="ECO:0000313" key="1">
    <source>
        <dbReference type="EMBL" id="SKA57007.1"/>
    </source>
</evidence>
<proteinExistence type="predicted"/>
<protein>
    <recommendedName>
        <fullName evidence="3">Apea-like HEPN domain-containing protein</fullName>
    </recommendedName>
</protein>